<feature type="domain" description="Mur ligase N-terminal catalytic" evidence="9">
    <location>
        <begin position="32"/>
        <end position="75"/>
    </location>
</feature>
<dbReference type="Gene3D" id="3.90.190.20">
    <property type="entry name" value="Mur ligase, C-terminal domain"/>
    <property type="match status" value="1"/>
</dbReference>
<keyword evidence="7 12" id="KW-0436">Ligase</keyword>
<organism evidence="12 13">
    <name type="scientific">Paracidovorax anthurii</name>
    <dbReference type="NCBI Taxonomy" id="78229"/>
    <lineage>
        <taxon>Bacteria</taxon>
        <taxon>Pseudomonadati</taxon>
        <taxon>Pseudomonadota</taxon>
        <taxon>Betaproteobacteria</taxon>
        <taxon>Burkholderiales</taxon>
        <taxon>Comamonadaceae</taxon>
        <taxon>Paracidovorax</taxon>
    </lineage>
</organism>
<dbReference type="NCBIfam" id="TIGR01085">
    <property type="entry name" value="murE"/>
    <property type="match status" value="1"/>
</dbReference>
<feature type="binding site" evidence="7">
    <location>
        <position position="478"/>
    </location>
    <ligand>
        <name>meso-2,6-diaminopimelate</name>
        <dbReference type="ChEBI" id="CHEBI:57791"/>
    </ligand>
</feature>
<feature type="binding site" evidence="7">
    <location>
        <begin position="423"/>
        <end position="426"/>
    </location>
    <ligand>
        <name>meso-2,6-diaminopimelate</name>
        <dbReference type="ChEBI" id="CHEBI:57791"/>
    </ligand>
</feature>
<feature type="binding site" evidence="7">
    <location>
        <begin position="118"/>
        <end position="124"/>
    </location>
    <ligand>
        <name>ATP</name>
        <dbReference type="ChEBI" id="CHEBI:30616"/>
    </ligand>
</feature>
<dbReference type="EC" id="6.3.2.13" evidence="7"/>
<dbReference type="Pfam" id="PF01225">
    <property type="entry name" value="Mur_ligase"/>
    <property type="match status" value="1"/>
</dbReference>
<dbReference type="InterPro" id="IPR004101">
    <property type="entry name" value="Mur_ligase_C"/>
</dbReference>
<dbReference type="InterPro" id="IPR036565">
    <property type="entry name" value="Mur-like_cat_sf"/>
</dbReference>
<comment type="pathway">
    <text evidence="7 8">Cell wall biogenesis; peptidoglycan biosynthesis.</text>
</comment>
<keyword evidence="7" id="KW-0460">Magnesium</keyword>
<dbReference type="AlphaFoldDB" id="A0A328ZJN1"/>
<keyword evidence="7" id="KW-0547">Nucleotide-binding</keyword>
<evidence type="ECO:0000259" key="11">
    <source>
        <dbReference type="Pfam" id="PF08245"/>
    </source>
</evidence>
<dbReference type="Gene3D" id="3.40.1390.10">
    <property type="entry name" value="MurE/MurF, N-terminal domain"/>
    <property type="match status" value="1"/>
</dbReference>
<comment type="similarity">
    <text evidence="1 7">Belongs to the MurCDEF family. MurE subfamily.</text>
</comment>
<keyword evidence="2 7" id="KW-0132">Cell division</keyword>
<feature type="binding site" evidence="7">
    <location>
        <position position="35"/>
    </location>
    <ligand>
        <name>UDP-N-acetyl-alpha-D-muramoyl-L-alanyl-D-glutamate</name>
        <dbReference type="ChEBI" id="CHEBI:83900"/>
    </ligand>
</feature>
<dbReference type="InterPro" id="IPR013221">
    <property type="entry name" value="Mur_ligase_cen"/>
</dbReference>
<dbReference type="UniPathway" id="UPA00219"/>
<dbReference type="InterPro" id="IPR036615">
    <property type="entry name" value="Mur_ligase_C_dom_sf"/>
</dbReference>
<evidence type="ECO:0000259" key="10">
    <source>
        <dbReference type="Pfam" id="PF02875"/>
    </source>
</evidence>
<evidence type="ECO:0000313" key="13">
    <source>
        <dbReference type="Proteomes" id="UP000248856"/>
    </source>
</evidence>
<dbReference type="GO" id="GO:0005737">
    <property type="term" value="C:cytoplasm"/>
    <property type="evidence" value="ECO:0007669"/>
    <property type="project" value="UniProtKB-SubCell"/>
</dbReference>
<dbReference type="InterPro" id="IPR035911">
    <property type="entry name" value="MurE/MurF_N"/>
</dbReference>
<keyword evidence="7" id="KW-0067">ATP-binding</keyword>
<evidence type="ECO:0000256" key="3">
    <source>
        <dbReference type="ARBA" id="ARBA00022960"/>
    </source>
</evidence>
<dbReference type="SUPFAM" id="SSF53244">
    <property type="entry name" value="MurD-like peptide ligases, peptide-binding domain"/>
    <property type="match status" value="1"/>
</dbReference>
<comment type="subcellular location">
    <subcellularLocation>
        <location evidence="7 8">Cytoplasm</location>
    </subcellularLocation>
</comment>
<dbReference type="GO" id="GO:0071555">
    <property type="term" value="P:cell wall organization"/>
    <property type="evidence" value="ECO:0007669"/>
    <property type="project" value="UniProtKB-KW"/>
</dbReference>
<comment type="caution">
    <text evidence="12">The sequence shown here is derived from an EMBL/GenBank/DDBJ whole genome shotgun (WGS) entry which is preliminary data.</text>
</comment>
<dbReference type="GO" id="GO:0051301">
    <property type="term" value="P:cell division"/>
    <property type="evidence" value="ECO:0007669"/>
    <property type="project" value="UniProtKB-KW"/>
</dbReference>
<comment type="caution">
    <text evidence="7">Lacks conserved residue(s) required for the propagation of feature annotation.</text>
</comment>
<evidence type="ECO:0000313" key="12">
    <source>
        <dbReference type="EMBL" id="RAR85844.1"/>
    </source>
</evidence>
<comment type="PTM">
    <text evidence="7">Carboxylation is probably crucial for Mg(2+) binding and, consequently, for the gamma-phosphate positioning of ATP.</text>
</comment>
<dbReference type="PANTHER" id="PTHR23135:SF4">
    <property type="entry name" value="UDP-N-ACETYLMURAMOYL-L-ALANYL-D-GLUTAMATE--2,6-DIAMINOPIMELATE LIGASE MURE HOMOLOG, CHLOROPLASTIC"/>
    <property type="match status" value="1"/>
</dbReference>
<feature type="modified residue" description="N6-carboxylysine" evidence="7">
    <location>
        <position position="234"/>
    </location>
</feature>
<keyword evidence="13" id="KW-1185">Reference proteome</keyword>
<dbReference type="GO" id="GO:0005524">
    <property type="term" value="F:ATP binding"/>
    <property type="evidence" value="ECO:0007669"/>
    <property type="project" value="UniProtKB-UniRule"/>
</dbReference>
<comment type="function">
    <text evidence="7">Catalyzes the addition of meso-diaminopimelic acid to the nucleotide precursor UDP-N-acetylmuramoyl-L-alanyl-D-glutamate (UMAG) in the biosynthesis of bacterial cell-wall peptidoglycan.</text>
</comment>
<feature type="binding site" evidence="7">
    <location>
        <position position="194"/>
    </location>
    <ligand>
        <name>UDP-N-acetyl-alpha-D-muramoyl-L-alanyl-D-glutamate</name>
        <dbReference type="ChEBI" id="CHEBI:83900"/>
    </ligand>
</feature>
<evidence type="ECO:0000256" key="2">
    <source>
        <dbReference type="ARBA" id="ARBA00022618"/>
    </source>
</evidence>
<keyword evidence="3 7" id="KW-0133">Cell shape</keyword>
<dbReference type="GO" id="GO:0009252">
    <property type="term" value="P:peptidoglycan biosynthetic process"/>
    <property type="evidence" value="ECO:0007669"/>
    <property type="project" value="UniProtKB-UniRule"/>
</dbReference>
<feature type="binding site" evidence="7">
    <location>
        <position position="474"/>
    </location>
    <ligand>
        <name>meso-2,6-diaminopimelate</name>
        <dbReference type="ChEBI" id="CHEBI:57791"/>
    </ligand>
</feature>
<keyword evidence="4 7" id="KW-0573">Peptidoglycan synthesis</keyword>
<dbReference type="GO" id="GO:0008765">
    <property type="term" value="F:UDP-N-acetylmuramoylalanyl-D-glutamate-2,6-diaminopimelate ligase activity"/>
    <property type="evidence" value="ECO:0007669"/>
    <property type="project" value="UniProtKB-UniRule"/>
</dbReference>
<dbReference type="SUPFAM" id="SSF53623">
    <property type="entry name" value="MurD-like peptide ligases, catalytic domain"/>
    <property type="match status" value="1"/>
</dbReference>
<name>A0A328ZJN1_9BURK</name>
<feature type="short sequence motif" description="Meso-diaminopimelate recognition motif" evidence="7">
    <location>
        <begin position="423"/>
        <end position="426"/>
    </location>
</feature>
<keyword evidence="6 7" id="KW-0961">Cell wall biogenesis/degradation</keyword>
<dbReference type="SUPFAM" id="SSF63418">
    <property type="entry name" value="MurE/MurF N-terminal domain"/>
    <property type="match status" value="1"/>
</dbReference>
<dbReference type="PANTHER" id="PTHR23135">
    <property type="entry name" value="MUR LIGASE FAMILY MEMBER"/>
    <property type="match status" value="1"/>
</dbReference>
<keyword evidence="7" id="KW-0963">Cytoplasm</keyword>
<feature type="binding site" evidence="7">
    <location>
        <position position="399"/>
    </location>
    <ligand>
        <name>meso-2,6-diaminopimelate</name>
        <dbReference type="ChEBI" id="CHEBI:57791"/>
    </ligand>
</feature>
<evidence type="ECO:0000256" key="6">
    <source>
        <dbReference type="ARBA" id="ARBA00023316"/>
    </source>
</evidence>
<reference evidence="12 13" key="1">
    <citation type="submission" date="2018-06" db="EMBL/GenBank/DDBJ databases">
        <title>Genomic Encyclopedia of Archaeal and Bacterial Type Strains, Phase II (KMG-II): from individual species to whole genera.</title>
        <authorList>
            <person name="Goeker M."/>
        </authorList>
    </citation>
    <scope>NUCLEOTIDE SEQUENCE [LARGE SCALE GENOMIC DNA]</scope>
    <source>
        <strain evidence="12 13">CFPB 3232</strain>
    </source>
</reference>
<evidence type="ECO:0000256" key="5">
    <source>
        <dbReference type="ARBA" id="ARBA00023306"/>
    </source>
</evidence>
<dbReference type="InterPro" id="IPR005761">
    <property type="entry name" value="UDP-N-AcMur-Glu-dNH2Pim_ligase"/>
</dbReference>
<evidence type="ECO:0000256" key="7">
    <source>
        <dbReference type="HAMAP-Rule" id="MF_00208"/>
    </source>
</evidence>
<gene>
    <name evidence="7" type="primary">murE</name>
    <name evidence="12" type="ORF">AX018_100375</name>
</gene>
<sequence length="517" mass="54359">MTGTAVPQPPLLGSVHEALEWLRARVTQGTLRTDSRQVQPGDAFVAWPGAATDGRMHVGEALARGAVACLVEHEGVEAFRFGADGIAALHGLKAATGLLAAEWFGLPAQRLDVIAVTGTNGKTSTTWWLADALNLLSQHGLSKPGRCGIVGTLGLGVPPELESTGLTTPDPVRLQRAFAALVEAGDAACAIEASSIGLAEHRLAGTRIRAAVFTNFSQDHLDYHPGMAAYWQAKSALFDWPGLQAAIVNIDDPRGAELADALAQRPLDLWTTSIAGPARLQARDIAWGEGGLRFTVAEGVHTHVLQTRVIGHYNIHNLLAVAAALRALGVPLEHALWACAQLSPVPGRMELIHLPGQPLVAVDYAHTPDALDQALQALRPVAAERGGRLWCVFGCGGNRDRAKRPLMGRIAQQRADAVIVTSDNPRNEDPAAILQEILRGTAEGALVRAEPDREVAIARALADAGTSDVVLIAGKGHEDYQEAAGVRRPFSDAAHARAALGLRDAGGAAPTEPGGLP</sequence>
<evidence type="ECO:0000256" key="1">
    <source>
        <dbReference type="ARBA" id="ARBA00005898"/>
    </source>
</evidence>
<feature type="domain" description="Mur ligase central" evidence="11">
    <location>
        <begin position="116"/>
        <end position="324"/>
    </location>
</feature>
<keyword evidence="5 7" id="KW-0131">Cell cycle</keyword>
<evidence type="ECO:0000256" key="8">
    <source>
        <dbReference type="RuleBase" id="RU004135"/>
    </source>
</evidence>
<comment type="cofactor">
    <cofactor evidence="7">
        <name>Mg(2+)</name>
        <dbReference type="ChEBI" id="CHEBI:18420"/>
    </cofactor>
</comment>
<feature type="binding site" evidence="7">
    <location>
        <position position="202"/>
    </location>
    <ligand>
        <name>UDP-N-acetyl-alpha-D-muramoyl-L-alanyl-D-glutamate</name>
        <dbReference type="ChEBI" id="CHEBI:83900"/>
    </ligand>
</feature>
<comment type="catalytic activity">
    <reaction evidence="7">
        <text>UDP-N-acetyl-alpha-D-muramoyl-L-alanyl-D-glutamate + meso-2,6-diaminopimelate + ATP = UDP-N-acetyl-alpha-D-muramoyl-L-alanyl-gamma-D-glutamyl-meso-2,6-diaminopimelate + ADP + phosphate + H(+)</text>
        <dbReference type="Rhea" id="RHEA:23676"/>
        <dbReference type="ChEBI" id="CHEBI:15378"/>
        <dbReference type="ChEBI" id="CHEBI:30616"/>
        <dbReference type="ChEBI" id="CHEBI:43474"/>
        <dbReference type="ChEBI" id="CHEBI:57791"/>
        <dbReference type="ChEBI" id="CHEBI:83900"/>
        <dbReference type="ChEBI" id="CHEBI:83905"/>
        <dbReference type="ChEBI" id="CHEBI:456216"/>
        <dbReference type="EC" id="6.3.2.13"/>
    </reaction>
</comment>
<dbReference type="OrthoDB" id="9800958at2"/>
<dbReference type="InterPro" id="IPR000713">
    <property type="entry name" value="Mur_ligase_N"/>
</dbReference>
<evidence type="ECO:0000256" key="4">
    <source>
        <dbReference type="ARBA" id="ARBA00022984"/>
    </source>
</evidence>
<evidence type="ECO:0000259" key="9">
    <source>
        <dbReference type="Pfam" id="PF01225"/>
    </source>
</evidence>
<dbReference type="Gene3D" id="3.40.1190.10">
    <property type="entry name" value="Mur-like, catalytic domain"/>
    <property type="match status" value="1"/>
</dbReference>
<dbReference type="NCBIfam" id="NF001126">
    <property type="entry name" value="PRK00139.1-4"/>
    <property type="match status" value="1"/>
</dbReference>
<accession>A0A328ZJN1</accession>
<dbReference type="HAMAP" id="MF_00208">
    <property type="entry name" value="MurE"/>
    <property type="match status" value="1"/>
</dbReference>
<dbReference type="GO" id="GO:0000287">
    <property type="term" value="F:magnesium ion binding"/>
    <property type="evidence" value="ECO:0007669"/>
    <property type="project" value="UniProtKB-UniRule"/>
</dbReference>
<dbReference type="RefSeq" id="WP_111875745.1">
    <property type="nucleotide sequence ID" value="NZ_CBCSGC010000028.1"/>
</dbReference>
<dbReference type="GO" id="GO:0008360">
    <property type="term" value="P:regulation of cell shape"/>
    <property type="evidence" value="ECO:0007669"/>
    <property type="project" value="UniProtKB-KW"/>
</dbReference>
<feature type="binding site" evidence="7">
    <location>
        <begin position="167"/>
        <end position="168"/>
    </location>
    <ligand>
        <name>UDP-N-acetyl-alpha-D-muramoyl-L-alanyl-D-glutamate</name>
        <dbReference type="ChEBI" id="CHEBI:83900"/>
    </ligand>
</feature>
<dbReference type="EMBL" id="QLTA01000003">
    <property type="protein sequence ID" value="RAR85844.1"/>
    <property type="molecule type" value="Genomic_DNA"/>
</dbReference>
<dbReference type="Pfam" id="PF02875">
    <property type="entry name" value="Mur_ligase_C"/>
    <property type="match status" value="1"/>
</dbReference>
<dbReference type="Proteomes" id="UP000248856">
    <property type="component" value="Unassembled WGS sequence"/>
</dbReference>
<protein>
    <recommendedName>
        <fullName evidence="7">UDP-N-acetylmuramoyl-L-alanyl-D-glutamate--2,6-diaminopimelate ligase</fullName>
        <ecNumber evidence="7">6.3.2.13</ecNumber>
    </recommendedName>
    <alternativeName>
        <fullName evidence="7">Meso-A2pm-adding enzyme</fullName>
    </alternativeName>
    <alternativeName>
        <fullName evidence="7">Meso-diaminopimelate-adding enzyme</fullName>
    </alternativeName>
    <alternativeName>
        <fullName evidence="7">UDP-MurNAc-L-Ala-D-Glu:meso-diaminopimelate ligase</fullName>
    </alternativeName>
    <alternativeName>
        <fullName evidence="7">UDP-MurNAc-tripeptide synthetase</fullName>
    </alternativeName>
    <alternativeName>
        <fullName evidence="7">UDP-N-acetylmuramyl-tripeptide synthetase</fullName>
    </alternativeName>
</protein>
<dbReference type="Pfam" id="PF08245">
    <property type="entry name" value="Mur_ligase_M"/>
    <property type="match status" value="1"/>
</dbReference>
<feature type="domain" description="Mur ligase C-terminal" evidence="10">
    <location>
        <begin position="347"/>
        <end position="476"/>
    </location>
</feature>
<proteinExistence type="inferred from homology"/>